<accession>A0A1B1YA93</accession>
<feature type="domain" description="Metalloprotease TldD/E C-terminal" evidence="1">
    <location>
        <begin position="158"/>
        <end position="343"/>
    </location>
</feature>
<dbReference type="InterPro" id="IPR036059">
    <property type="entry name" value="TldD/PmbA_sf"/>
</dbReference>
<proteinExistence type="predicted"/>
<protein>
    <submittedName>
        <fullName evidence="2">Protease</fullName>
    </submittedName>
</protein>
<evidence type="ECO:0000313" key="3">
    <source>
        <dbReference type="Proteomes" id="UP000092971"/>
    </source>
</evidence>
<name>A0A1B1YA93_THEST</name>
<dbReference type="EMBL" id="CP014672">
    <property type="protein sequence ID" value="ANW97687.1"/>
    <property type="molecule type" value="Genomic_DNA"/>
</dbReference>
<gene>
    <name evidence="2" type="ORF">CSTERTH_00895</name>
</gene>
<evidence type="ECO:0000259" key="1">
    <source>
        <dbReference type="Pfam" id="PF19289"/>
    </source>
</evidence>
<dbReference type="GO" id="GO:0006508">
    <property type="term" value="P:proteolysis"/>
    <property type="evidence" value="ECO:0007669"/>
    <property type="project" value="UniProtKB-KW"/>
</dbReference>
<dbReference type="InterPro" id="IPR045569">
    <property type="entry name" value="Metalloprtase-TldD/E_C"/>
</dbReference>
<reference evidence="2 3" key="1">
    <citation type="submission" date="2016-02" db="EMBL/GenBank/DDBJ databases">
        <title>Comparison of Clostridium stercorarium subspecies using comparative genomics and transcriptomics.</title>
        <authorList>
            <person name="Schellenberg J."/>
            <person name="Thallinger G."/>
            <person name="Levin D.B."/>
            <person name="Zhang X."/>
            <person name="Alvare G."/>
            <person name="Fristensky B."/>
            <person name="Sparling R."/>
        </authorList>
    </citation>
    <scope>NUCLEOTIDE SEQUENCE [LARGE SCALE GENOMIC DNA]</scope>
    <source>
        <strain evidence="2 3">DSM 2910</strain>
    </source>
</reference>
<dbReference type="Pfam" id="PF19289">
    <property type="entry name" value="PmbA_TldD_3rd"/>
    <property type="match status" value="1"/>
</dbReference>
<dbReference type="SUPFAM" id="SSF111283">
    <property type="entry name" value="Putative modulator of DNA gyrase, PmbA/TldD"/>
    <property type="match status" value="1"/>
</dbReference>
<keyword evidence="2" id="KW-0645">Protease</keyword>
<dbReference type="OrthoDB" id="9865078at2"/>
<dbReference type="GO" id="GO:0008237">
    <property type="term" value="F:metallopeptidase activity"/>
    <property type="evidence" value="ECO:0007669"/>
    <property type="project" value="InterPro"/>
</dbReference>
<keyword evidence="2" id="KW-0378">Hydrolase</keyword>
<organism evidence="2 3">
    <name type="scientific">Thermoclostridium stercorarium subsp. thermolacticum DSM 2910</name>
    <dbReference type="NCBI Taxonomy" id="1121336"/>
    <lineage>
        <taxon>Bacteria</taxon>
        <taxon>Bacillati</taxon>
        <taxon>Bacillota</taxon>
        <taxon>Clostridia</taxon>
        <taxon>Eubacteriales</taxon>
        <taxon>Oscillospiraceae</taxon>
        <taxon>Thermoclostridium</taxon>
    </lineage>
</organism>
<dbReference type="AlphaFoldDB" id="A0A1B1YA93"/>
<dbReference type="Proteomes" id="UP000092971">
    <property type="component" value="Chromosome"/>
</dbReference>
<sequence length="388" mass="44087">MCYRIAYFLRSRHFKICKGRIYEIKTYEDSKVHCMMYSGRTVIVESDGGSKMFTLPKAAVWEPDPGDIYVERGLLDTQGLLAAVETVANYSVDAVLSFYHEERTIETDGFVKHQRMGFYVLQFQENSRFYIYADYVPEKLKELCIFHILPHRVVFPNNLPILLSPNVVGHIFHEWVHLLELDFLGYETALSIKNLPIFGECVDLQIFEDPKAETIGFNAFNDDARITRQIPIVEQGRIVGFIDSSAYPCHYLGCGYLGYNNSAFPIPRTTNLVIQARPIVYESERALVITELDLELLNKDPVSTRIRIKNCEGVYIERGMPIYRVNWKVGIETTVQELVCSMIFLNSSNIHLTVVGGICVKNGIAVRSAQSAPPVLLDGLLGKSLLPR</sequence>
<evidence type="ECO:0000313" key="2">
    <source>
        <dbReference type="EMBL" id="ANW97687.1"/>
    </source>
</evidence>